<geneLocation type="plasmid" evidence="2 3">
    <name>unnamed</name>
</geneLocation>
<dbReference type="KEGG" id="sphc:CVN68_22450"/>
<dbReference type="OrthoDB" id="7605414at2"/>
<gene>
    <name evidence="2" type="ORF">CVN68_22450</name>
</gene>
<keyword evidence="1" id="KW-1133">Transmembrane helix</keyword>
<accession>A0A2K8MLX0</accession>
<dbReference type="AlphaFoldDB" id="A0A2K8MLX0"/>
<proteinExistence type="predicted"/>
<keyword evidence="1" id="KW-0472">Membrane</keyword>
<evidence type="ECO:0000313" key="2">
    <source>
        <dbReference type="EMBL" id="ATY34877.1"/>
    </source>
</evidence>
<evidence type="ECO:0008006" key="4">
    <source>
        <dbReference type="Google" id="ProtNLM"/>
    </source>
</evidence>
<dbReference type="RefSeq" id="WP_100284663.1">
    <property type="nucleotide sequence ID" value="NZ_CP024924.1"/>
</dbReference>
<dbReference type="EMBL" id="CP024924">
    <property type="protein sequence ID" value="ATY34877.1"/>
    <property type="molecule type" value="Genomic_DNA"/>
</dbReference>
<keyword evidence="1" id="KW-0812">Transmembrane</keyword>
<feature type="transmembrane region" description="Helical" evidence="1">
    <location>
        <begin position="6"/>
        <end position="27"/>
    </location>
</feature>
<keyword evidence="3" id="KW-1185">Reference proteome</keyword>
<evidence type="ECO:0000313" key="3">
    <source>
        <dbReference type="Proteomes" id="UP000229081"/>
    </source>
</evidence>
<dbReference type="Proteomes" id="UP000229081">
    <property type="component" value="Plasmid unnamed"/>
</dbReference>
<name>A0A2K8MLX0_9SPHN</name>
<organism evidence="2 3">
    <name type="scientific">Sphingomonas psychrotolerans</name>
    <dbReference type="NCBI Taxonomy" id="1327635"/>
    <lineage>
        <taxon>Bacteria</taxon>
        <taxon>Pseudomonadati</taxon>
        <taxon>Pseudomonadota</taxon>
        <taxon>Alphaproteobacteria</taxon>
        <taxon>Sphingomonadales</taxon>
        <taxon>Sphingomonadaceae</taxon>
        <taxon>Sphingomonas</taxon>
    </lineage>
</organism>
<keyword evidence="2" id="KW-0614">Plasmid</keyword>
<protein>
    <recommendedName>
        <fullName evidence="4">DUF4760 domain-containing protein</fullName>
    </recommendedName>
</protein>
<reference evidence="2 3" key="1">
    <citation type="submission" date="2017-11" db="EMBL/GenBank/DDBJ databases">
        <title>Complete genome sequence of Sphingomonas sp. Strain Cra20, a psychrotolerant potential plant growth promoting rhizobacteria.</title>
        <authorList>
            <person name="Luo Y."/>
        </authorList>
    </citation>
    <scope>NUCLEOTIDE SEQUENCE [LARGE SCALE GENOMIC DNA]</scope>
    <source>
        <strain evidence="2 3">Cra20</strain>
        <plasmid evidence="2 3">unnamed</plasmid>
    </source>
</reference>
<evidence type="ECO:0000256" key="1">
    <source>
        <dbReference type="SAM" id="Phobius"/>
    </source>
</evidence>
<sequence>MNWTAISAVSGLVQSVVVVASLWYVIVQLRQNTKAMIASSFQEILEADIGIISDYMQQGVDPHFIGDDIALTPEAERMFLWQVVKLIKIREYAWHQFRTGTLDGESWETLTAALPTIFATRRARAVLDFYTGNQDFMLFMRKQLADLP</sequence>